<evidence type="ECO:0008006" key="4">
    <source>
        <dbReference type="Google" id="ProtNLM"/>
    </source>
</evidence>
<proteinExistence type="predicted"/>
<dbReference type="Proteomes" id="UP000198287">
    <property type="component" value="Unassembled WGS sequence"/>
</dbReference>
<feature type="transmembrane region" description="Helical" evidence="1">
    <location>
        <begin position="12"/>
        <end position="34"/>
    </location>
</feature>
<evidence type="ECO:0000313" key="3">
    <source>
        <dbReference type="Proteomes" id="UP000198287"/>
    </source>
</evidence>
<keyword evidence="1" id="KW-0472">Membrane</keyword>
<name>A0A226EG35_FOLCA</name>
<feature type="transmembrane region" description="Helical" evidence="1">
    <location>
        <begin position="99"/>
        <end position="118"/>
    </location>
</feature>
<feature type="transmembrane region" description="Helical" evidence="1">
    <location>
        <begin position="130"/>
        <end position="150"/>
    </location>
</feature>
<dbReference type="OMA" id="DMTTDPE"/>
<organism evidence="2 3">
    <name type="scientific">Folsomia candida</name>
    <name type="common">Springtail</name>
    <dbReference type="NCBI Taxonomy" id="158441"/>
    <lineage>
        <taxon>Eukaryota</taxon>
        <taxon>Metazoa</taxon>
        <taxon>Ecdysozoa</taxon>
        <taxon>Arthropoda</taxon>
        <taxon>Hexapoda</taxon>
        <taxon>Collembola</taxon>
        <taxon>Entomobryomorpha</taxon>
        <taxon>Isotomoidea</taxon>
        <taxon>Isotomidae</taxon>
        <taxon>Proisotominae</taxon>
        <taxon>Folsomia</taxon>
    </lineage>
</organism>
<sequence length="191" mass="22474">MQDDPWSRRKTVKIIAILDMLLAVFLVSYAVVRLLQYDYKDQSVVYLISRNEHIFISLLYWIVNFGFLSLQLVIAFLLLTATMDMTTDPEIMIGKCMWWRILSIIFFIMLSVDFIVLLYEPIFNDISLKIFQIVLDLLEIIFRGYGIFFVGRFIHDLKSLFDSPMVQYDDDGVPIPPSPELSSKRWSNYFV</sequence>
<reference evidence="2 3" key="1">
    <citation type="submission" date="2015-12" db="EMBL/GenBank/DDBJ databases">
        <title>The genome of Folsomia candida.</title>
        <authorList>
            <person name="Faddeeva A."/>
            <person name="Derks M.F."/>
            <person name="Anvar Y."/>
            <person name="Smit S."/>
            <person name="Van Straalen N."/>
            <person name="Roelofs D."/>
        </authorList>
    </citation>
    <scope>NUCLEOTIDE SEQUENCE [LARGE SCALE GENOMIC DNA]</scope>
    <source>
        <strain evidence="2 3">VU population</strain>
        <tissue evidence="2">Whole body</tissue>
    </source>
</reference>
<dbReference type="EMBL" id="LNIX01000004">
    <property type="protein sequence ID" value="OXA56290.1"/>
    <property type="molecule type" value="Genomic_DNA"/>
</dbReference>
<keyword evidence="1" id="KW-0812">Transmembrane</keyword>
<comment type="caution">
    <text evidence="2">The sequence shown here is derived from an EMBL/GenBank/DDBJ whole genome shotgun (WGS) entry which is preliminary data.</text>
</comment>
<keyword evidence="3" id="KW-1185">Reference proteome</keyword>
<evidence type="ECO:0000256" key="1">
    <source>
        <dbReference type="SAM" id="Phobius"/>
    </source>
</evidence>
<dbReference type="OrthoDB" id="10462260at2759"/>
<feature type="transmembrane region" description="Helical" evidence="1">
    <location>
        <begin position="54"/>
        <end position="79"/>
    </location>
</feature>
<dbReference type="AlphaFoldDB" id="A0A226EG35"/>
<protein>
    <recommendedName>
        <fullName evidence="4">Transmembrane protein</fullName>
    </recommendedName>
</protein>
<keyword evidence="1" id="KW-1133">Transmembrane helix</keyword>
<gene>
    <name evidence="2" type="ORF">Fcan01_09322</name>
</gene>
<evidence type="ECO:0000313" key="2">
    <source>
        <dbReference type="EMBL" id="OXA56290.1"/>
    </source>
</evidence>
<accession>A0A226EG35</accession>